<dbReference type="EMBL" id="CP080507">
    <property type="protein sequence ID" value="QYM77704.1"/>
    <property type="molecule type" value="Genomic_DNA"/>
</dbReference>
<evidence type="ECO:0000313" key="4">
    <source>
        <dbReference type="EMBL" id="QYM77704.1"/>
    </source>
</evidence>
<dbReference type="RefSeq" id="WP_220160808.1">
    <property type="nucleotide sequence ID" value="NZ_CP080507.1"/>
</dbReference>
<dbReference type="GO" id="GO:0016747">
    <property type="term" value="F:acyltransferase activity, transferring groups other than amino-acyl groups"/>
    <property type="evidence" value="ECO:0007669"/>
    <property type="project" value="InterPro"/>
</dbReference>
<organism evidence="4 5">
    <name type="scientific">Horticoccus luteus</name>
    <dbReference type="NCBI Taxonomy" id="2862869"/>
    <lineage>
        <taxon>Bacteria</taxon>
        <taxon>Pseudomonadati</taxon>
        <taxon>Verrucomicrobiota</taxon>
        <taxon>Opitutia</taxon>
        <taxon>Opitutales</taxon>
        <taxon>Opitutaceae</taxon>
        <taxon>Horticoccus</taxon>
    </lineage>
</organism>
<dbReference type="KEGG" id="ole:K0B96_10240"/>
<dbReference type="Pfam" id="PF00583">
    <property type="entry name" value="Acetyltransf_1"/>
    <property type="match status" value="1"/>
</dbReference>
<dbReference type="SUPFAM" id="SSF55729">
    <property type="entry name" value="Acyl-CoA N-acyltransferases (Nat)"/>
    <property type="match status" value="1"/>
</dbReference>
<evidence type="ECO:0000256" key="2">
    <source>
        <dbReference type="ARBA" id="ARBA00023315"/>
    </source>
</evidence>
<feature type="domain" description="N-acetyltransferase" evidence="3">
    <location>
        <begin position="7"/>
        <end position="145"/>
    </location>
</feature>
<dbReference type="InterPro" id="IPR050832">
    <property type="entry name" value="Bact_Acetyltransf"/>
</dbReference>
<gene>
    <name evidence="4" type="ORF">K0B96_10240</name>
</gene>
<dbReference type="Gene3D" id="3.40.630.30">
    <property type="match status" value="1"/>
</dbReference>
<keyword evidence="5" id="KW-1185">Reference proteome</keyword>
<dbReference type="PANTHER" id="PTHR43877">
    <property type="entry name" value="AMINOALKYLPHOSPHONATE N-ACETYLTRANSFERASE-RELATED-RELATED"/>
    <property type="match status" value="1"/>
</dbReference>
<evidence type="ECO:0000256" key="1">
    <source>
        <dbReference type="ARBA" id="ARBA00022679"/>
    </source>
</evidence>
<evidence type="ECO:0000259" key="3">
    <source>
        <dbReference type="PROSITE" id="PS51186"/>
    </source>
</evidence>
<protein>
    <submittedName>
        <fullName evidence="4">GNAT family N-acetyltransferase</fullName>
        <ecNumber evidence="4">2.3.1.-</ecNumber>
    </submittedName>
</protein>
<name>A0A8F9TTW1_9BACT</name>
<keyword evidence="2 4" id="KW-0012">Acyltransferase</keyword>
<dbReference type="AlphaFoldDB" id="A0A8F9TTW1"/>
<dbReference type="Proteomes" id="UP000825051">
    <property type="component" value="Chromosome"/>
</dbReference>
<accession>A0A8F9TTW1</accession>
<dbReference type="InterPro" id="IPR000182">
    <property type="entry name" value="GNAT_dom"/>
</dbReference>
<dbReference type="CDD" id="cd04301">
    <property type="entry name" value="NAT_SF"/>
    <property type="match status" value="1"/>
</dbReference>
<keyword evidence="1 4" id="KW-0808">Transferase</keyword>
<reference evidence="4" key="1">
    <citation type="submission" date="2021-08" db="EMBL/GenBank/DDBJ databases">
        <title>Genome of a novel bacterium of the phylum Verrucomicrobia, Oleiharenicola sp. KSB-15.</title>
        <authorList>
            <person name="Chung J.-H."/>
            <person name="Ahn J.-H."/>
            <person name="Yoon Y."/>
            <person name="Kim D.-Y."/>
            <person name="An S.-H."/>
            <person name="Park I."/>
            <person name="Yeon J."/>
        </authorList>
    </citation>
    <scope>NUCLEOTIDE SEQUENCE</scope>
    <source>
        <strain evidence="4">KSB-15</strain>
    </source>
</reference>
<dbReference type="InterPro" id="IPR016181">
    <property type="entry name" value="Acyl_CoA_acyltransferase"/>
</dbReference>
<evidence type="ECO:0000313" key="5">
    <source>
        <dbReference type="Proteomes" id="UP000825051"/>
    </source>
</evidence>
<dbReference type="EC" id="2.3.1.-" evidence="4"/>
<dbReference type="PROSITE" id="PS51186">
    <property type="entry name" value="GNAT"/>
    <property type="match status" value="1"/>
</dbReference>
<sequence length="145" mass="15618">MPPATVCRLRELTPADYAAVITLWRSCPGIGLTEADSYAGTVAYLARNPGLSVVATDLTGAIVGAVLCGHDGRRGYLHHLAVAPASRRQGIGRQLVEECLARLRTAGIAKCNLFLFADNAAGRAFWLRCGWHTRLDLMLVQRATT</sequence>
<proteinExistence type="predicted"/>